<dbReference type="SUPFAM" id="SSF54427">
    <property type="entry name" value="NTF2-like"/>
    <property type="match status" value="1"/>
</dbReference>
<dbReference type="InterPro" id="IPR032710">
    <property type="entry name" value="NTF2-like_dom_sf"/>
</dbReference>
<comment type="caution">
    <text evidence="2">The sequence shown here is derived from an EMBL/GenBank/DDBJ whole genome shotgun (WGS) entry which is preliminary data.</text>
</comment>
<organism evidence="2 3">
    <name type="scientific">Candidatus Dechloromonas phosphorivorans</name>
    <dbReference type="NCBI Taxonomy" id="2899244"/>
    <lineage>
        <taxon>Bacteria</taxon>
        <taxon>Pseudomonadati</taxon>
        <taxon>Pseudomonadota</taxon>
        <taxon>Betaproteobacteria</taxon>
        <taxon>Rhodocyclales</taxon>
        <taxon>Azonexaceae</taxon>
        <taxon>Dechloromonas</taxon>
    </lineage>
</organism>
<dbReference type="Pfam" id="PF13474">
    <property type="entry name" value="SnoaL_3"/>
    <property type="match status" value="1"/>
</dbReference>
<evidence type="ECO:0000313" key="3">
    <source>
        <dbReference type="Proteomes" id="UP000808146"/>
    </source>
</evidence>
<accession>A0A9D7LJV3</accession>
<reference evidence="2" key="1">
    <citation type="submission" date="2020-10" db="EMBL/GenBank/DDBJ databases">
        <title>Connecting structure to function with the recovery of over 1000 high-quality activated sludge metagenome-assembled genomes encoding full-length rRNA genes using long-read sequencing.</title>
        <authorList>
            <person name="Singleton C.M."/>
            <person name="Petriglieri F."/>
            <person name="Kristensen J.M."/>
            <person name="Kirkegaard R.H."/>
            <person name="Michaelsen T.Y."/>
            <person name="Andersen M.H."/>
            <person name="Karst S.M."/>
            <person name="Dueholm M.S."/>
            <person name="Nielsen P.H."/>
            <person name="Albertsen M."/>
        </authorList>
    </citation>
    <scope>NUCLEOTIDE SEQUENCE</scope>
    <source>
        <strain evidence="2">OdNE_18-Q3-R46-58_BAT3C.305</strain>
    </source>
</reference>
<dbReference type="Gene3D" id="3.10.450.50">
    <property type="match status" value="1"/>
</dbReference>
<dbReference type="AlphaFoldDB" id="A0A9D7LJV3"/>
<gene>
    <name evidence="2" type="ORF">IPN75_01690</name>
</gene>
<dbReference type="EMBL" id="JADKBR010000001">
    <property type="protein sequence ID" value="MBK8889165.1"/>
    <property type="molecule type" value="Genomic_DNA"/>
</dbReference>
<dbReference type="Proteomes" id="UP000808146">
    <property type="component" value="Unassembled WGS sequence"/>
</dbReference>
<protein>
    <submittedName>
        <fullName evidence="2">DUF3225 domain-containing protein</fullName>
    </submittedName>
</protein>
<feature type="domain" description="SnoaL-like" evidence="1">
    <location>
        <begin position="13"/>
        <end position="127"/>
    </location>
</feature>
<dbReference type="InterPro" id="IPR037401">
    <property type="entry name" value="SnoaL-like"/>
</dbReference>
<evidence type="ECO:0000313" key="2">
    <source>
        <dbReference type="EMBL" id="MBK8889165.1"/>
    </source>
</evidence>
<evidence type="ECO:0000259" key="1">
    <source>
        <dbReference type="Pfam" id="PF13474"/>
    </source>
</evidence>
<sequence length="143" mass="15704">MSNPASFASPESLEQAFYDALTKGDADLLMQFWAEDEETLCVHPTGVRLVGIAPIRESWRSIFSSTRLRVEAKSIAHWQGSVLAIHHLTEILFVGDDPGPHGPLHVTHVYARGAHGWRLVSRHASAADDGHQAMADAIPHTIH</sequence>
<name>A0A9D7LJV3_9RHOO</name>
<proteinExistence type="predicted"/>